<keyword evidence="1" id="KW-0732">Signal</keyword>
<evidence type="ECO:0000313" key="3">
    <source>
        <dbReference type="Proteomes" id="UP000666915"/>
    </source>
</evidence>
<evidence type="ECO:0008006" key="4">
    <source>
        <dbReference type="Google" id="ProtNLM"/>
    </source>
</evidence>
<proteinExistence type="predicted"/>
<evidence type="ECO:0000313" key="2">
    <source>
        <dbReference type="EMBL" id="MBO2443540.1"/>
    </source>
</evidence>
<reference evidence="2 3" key="1">
    <citation type="submission" date="2021-03" db="EMBL/GenBank/DDBJ databases">
        <authorList>
            <person name="Kanchanasin P."/>
            <person name="Saeng-In P."/>
            <person name="Phongsopitanun W."/>
            <person name="Yuki M."/>
            <person name="Kudo T."/>
            <person name="Ohkuma M."/>
            <person name="Tanasupawat S."/>
        </authorList>
    </citation>
    <scope>NUCLEOTIDE SEQUENCE [LARGE SCALE GENOMIC DNA]</scope>
    <source>
        <strain evidence="2 3">L46</strain>
    </source>
</reference>
<dbReference type="SUPFAM" id="SSF53474">
    <property type="entry name" value="alpha/beta-Hydrolases"/>
    <property type="match status" value="1"/>
</dbReference>
<dbReference type="Gene3D" id="3.40.50.1820">
    <property type="entry name" value="alpha/beta hydrolase"/>
    <property type="match status" value="1"/>
</dbReference>
<protein>
    <recommendedName>
        <fullName evidence="4">Alpha/beta hydrolase</fullName>
    </recommendedName>
</protein>
<evidence type="ECO:0000256" key="1">
    <source>
        <dbReference type="SAM" id="SignalP"/>
    </source>
</evidence>
<feature type="signal peptide" evidence="1">
    <location>
        <begin position="1"/>
        <end position="28"/>
    </location>
</feature>
<dbReference type="RefSeq" id="WP_208271848.1">
    <property type="nucleotide sequence ID" value="NZ_BAAAGM010000029.1"/>
</dbReference>
<dbReference type="PANTHER" id="PTHR33428">
    <property type="entry name" value="CHLOROPHYLLASE-2, CHLOROPLASTIC"/>
    <property type="match status" value="1"/>
</dbReference>
<keyword evidence="3" id="KW-1185">Reference proteome</keyword>
<name>A0ABS3RBR1_9ACTN</name>
<dbReference type="Pfam" id="PF07224">
    <property type="entry name" value="Chlorophyllase"/>
    <property type="match status" value="1"/>
</dbReference>
<comment type="caution">
    <text evidence="2">The sequence shown here is derived from an EMBL/GenBank/DDBJ whole genome shotgun (WGS) entry which is preliminary data.</text>
</comment>
<sequence length="306" mass="30803">MRAVRATTAVAAALALATSVLPAASAAADEDAPIAFATTVNGDPADVYAPAASDIRTDLPVALLLQGANVSRSAYSAYARAVAGYGFVVVVPDHRRVIYGQSGLFPEEAQASWTVAWARDEDARAASPLKGRIDTGSLVLLGHSFGGAAGLALTTGACAPPFCATPAAAPAELKGAAFFGTNNSPPGGSGNPPVANTVPVALVQGTADGLAAPAAAQGTYEAIQAQPKMLVSVTGANHYGITDAQNPAGAAPDPSAQTVTQETSVKASARWSAMFLRTVLGDAWSGVWLWGVGDAVDPSVTVQHVR</sequence>
<gene>
    <name evidence="2" type="ORF">J4557_39040</name>
</gene>
<accession>A0ABS3RBR1</accession>
<organism evidence="2 3">
    <name type="scientific">Actinomadura nitritigenes</name>
    <dbReference type="NCBI Taxonomy" id="134602"/>
    <lineage>
        <taxon>Bacteria</taxon>
        <taxon>Bacillati</taxon>
        <taxon>Actinomycetota</taxon>
        <taxon>Actinomycetes</taxon>
        <taxon>Streptosporangiales</taxon>
        <taxon>Thermomonosporaceae</taxon>
        <taxon>Actinomadura</taxon>
    </lineage>
</organism>
<dbReference type="InterPro" id="IPR017395">
    <property type="entry name" value="Chlorophyllase-like"/>
</dbReference>
<feature type="chain" id="PRO_5045284384" description="Alpha/beta hydrolase" evidence="1">
    <location>
        <begin position="29"/>
        <end position="306"/>
    </location>
</feature>
<dbReference type="InterPro" id="IPR029058">
    <property type="entry name" value="AB_hydrolase_fold"/>
</dbReference>
<dbReference type="EMBL" id="JAGEOK010000034">
    <property type="protein sequence ID" value="MBO2443540.1"/>
    <property type="molecule type" value="Genomic_DNA"/>
</dbReference>
<dbReference type="PANTHER" id="PTHR33428:SF14">
    <property type="entry name" value="CARBOXYLESTERASE TYPE B DOMAIN-CONTAINING PROTEIN"/>
    <property type="match status" value="1"/>
</dbReference>
<dbReference type="Proteomes" id="UP000666915">
    <property type="component" value="Unassembled WGS sequence"/>
</dbReference>